<keyword evidence="8 11" id="KW-0460">Magnesium</keyword>
<dbReference type="InterPro" id="IPR036425">
    <property type="entry name" value="MoaB/Mog-like_dom_sf"/>
</dbReference>
<dbReference type="GO" id="GO:0006777">
    <property type="term" value="P:Mo-molybdopterin cofactor biosynthetic process"/>
    <property type="evidence" value="ECO:0007669"/>
    <property type="project" value="UniProtKB-UniRule"/>
</dbReference>
<evidence type="ECO:0000256" key="2">
    <source>
        <dbReference type="ARBA" id="ARBA00002901"/>
    </source>
</evidence>
<dbReference type="InterPro" id="IPR036688">
    <property type="entry name" value="MoeA_C_domain_IV_sf"/>
</dbReference>
<dbReference type="EMBL" id="DSFP01000031">
    <property type="protein sequence ID" value="HEW45656.1"/>
    <property type="molecule type" value="Genomic_DNA"/>
</dbReference>
<comment type="similarity">
    <text evidence="4 11">Belongs to the MoeA family.</text>
</comment>
<dbReference type="Pfam" id="PF00994">
    <property type="entry name" value="MoCF_biosynth"/>
    <property type="match status" value="1"/>
</dbReference>
<dbReference type="FunFam" id="2.170.190.11:FF:000001">
    <property type="entry name" value="Molybdopterin molybdenumtransferase"/>
    <property type="match status" value="1"/>
</dbReference>
<dbReference type="SMART" id="SM00852">
    <property type="entry name" value="MoCF_biosynth"/>
    <property type="match status" value="1"/>
</dbReference>
<evidence type="ECO:0000256" key="4">
    <source>
        <dbReference type="ARBA" id="ARBA00010763"/>
    </source>
</evidence>
<dbReference type="NCBIfam" id="NF045515">
    <property type="entry name" value="Glp_gephyrin"/>
    <property type="match status" value="1"/>
</dbReference>
<name>A0A7C2VGY3_9AQUI</name>
<dbReference type="CDD" id="cd00887">
    <property type="entry name" value="MoeA"/>
    <property type="match status" value="1"/>
</dbReference>
<comment type="pathway">
    <text evidence="3 11">Cofactor biosynthesis; molybdopterin biosynthesis.</text>
</comment>
<evidence type="ECO:0000259" key="12">
    <source>
        <dbReference type="SMART" id="SM00852"/>
    </source>
</evidence>
<evidence type="ECO:0000256" key="3">
    <source>
        <dbReference type="ARBA" id="ARBA00005046"/>
    </source>
</evidence>
<evidence type="ECO:0000256" key="9">
    <source>
        <dbReference type="ARBA" id="ARBA00023150"/>
    </source>
</evidence>
<feature type="domain" description="MoaB/Mog" evidence="12">
    <location>
        <begin position="176"/>
        <end position="314"/>
    </location>
</feature>
<keyword evidence="6 11" id="KW-0808">Transferase</keyword>
<evidence type="ECO:0000256" key="6">
    <source>
        <dbReference type="ARBA" id="ARBA00022679"/>
    </source>
</evidence>
<dbReference type="InterPro" id="IPR038987">
    <property type="entry name" value="MoeA-like"/>
</dbReference>
<comment type="caution">
    <text evidence="13">The sequence shown here is derived from an EMBL/GenBank/DDBJ whole genome shotgun (WGS) entry which is preliminary data.</text>
</comment>
<dbReference type="AlphaFoldDB" id="A0A7C2VGY3"/>
<dbReference type="SUPFAM" id="SSF63882">
    <property type="entry name" value="MoeA N-terminal region -like"/>
    <property type="match status" value="1"/>
</dbReference>
<dbReference type="Gene3D" id="3.90.105.10">
    <property type="entry name" value="Molybdopterin biosynthesis moea protein, domain 2"/>
    <property type="match status" value="1"/>
</dbReference>
<keyword evidence="7 11" id="KW-0479">Metal-binding</keyword>
<evidence type="ECO:0000256" key="7">
    <source>
        <dbReference type="ARBA" id="ARBA00022723"/>
    </source>
</evidence>
<dbReference type="SUPFAM" id="SSF53218">
    <property type="entry name" value="Molybdenum cofactor biosynthesis proteins"/>
    <property type="match status" value="1"/>
</dbReference>
<dbReference type="InterPro" id="IPR005111">
    <property type="entry name" value="MoeA_C_domain_IV"/>
</dbReference>
<dbReference type="Gene3D" id="3.40.980.10">
    <property type="entry name" value="MoaB/Mog-like domain"/>
    <property type="match status" value="1"/>
</dbReference>
<evidence type="ECO:0000256" key="8">
    <source>
        <dbReference type="ARBA" id="ARBA00022842"/>
    </source>
</evidence>
<comment type="function">
    <text evidence="2 11">Catalyzes the insertion of molybdate into adenylated molybdopterin with the concomitant release of AMP.</text>
</comment>
<dbReference type="PANTHER" id="PTHR10192:SF5">
    <property type="entry name" value="GEPHYRIN"/>
    <property type="match status" value="1"/>
</dbReference>
<dbReference type="EC" id="2.10.1.1" evidence="11"/>
<dbReference type="SUPFAM" id="SSF63867">
    <property type="entry name" value="MoeA C-terminal domain-like"/>
    <property type="match status" value="1"/>
</dbReference>
<dbReference type="NCBIfam" id="TIGR00177">
    <property type="entry name" value="molyb_syn"/>
    <property type="match status" value="1"/>
</dbReference>
<proteinExistence type="inferred from homology"/>
<reference evidence="13" key="1">
    <citation type="journal article" date="2020" name="mSystems">
        <title>Genome- and Community-Level Interaction Insights into Carbon Utilization and Element Cycling Functions of Hydrothermarchaeota in Hydrothermal Sediment.</title>
        <authorList>
            <person name="Zhou Z."/>
            <person name="Liu Y."/>
            <person name="Xu W."/>
            <person name="Pan J."/>
            <person name="Luo Z.H."/>
            <person name="Li M."/>
        </authorList>
    </citation>
    <scope>NUCLEOTIDE SEQUENCE [LARGE SCALE GENOMIC DNA]</scope>
    <source>
        <strain evidence="13">SpSt-132</strain>
    </source>
</reference>
<dbReference type="FunFam" id="3.40.980.10:FF:000004">
    <property type="entry name" value="Molybdopterin molybdenumtransferase"/>
    <property type="match status" value="1"/>
</dbReference>
<dbReference type="Pfam" id="PF03453">
    <property type="entry name" value="MoeA_N"/>
    <property type="match status" value="1"/>
</dbReference>
<dbReference type="GO" id="GO:0046872">
    <property type="term" value="F:metal ion binding"/>
    <property type="evidence" value="ECO:0007669"/>
    <property type="project" value="UniProtKB-UniRule"/>
</dbReference>
<dbReference type="GO" id="GO:0061599">
    <property type="term" value="F:molybdopterin molybdotransferase activity"/>
    <property type="evidence" value="ECO:0007669"/>
    <property type="project" value="UniProtKB-UniRule"/>
</dbReference>
<evidence type="ECO:0000256" key="5">
    <source>
        <dbReference type="ARBA" id="ARBA00022505"/>
    </source>
</evidence>
<comment type="catalytic activity">
    <reaction evidence="10">
        <text>adenylyl-molybdopterin + molybdate = Mo-molybdopterin + AMP + H(+)</text>
        <dbReference type="Rhea" id="RHEA:35047"/>
        <dbReference type="ChEBI" id="CHEBI:15378"/>
        <dbReference type="ChEBI" id="CHEBI:36264"/>
        <dbReference type="ChEBI" id="CHEBI:62727"/>
        <dbReference type="ChEBI" id="CHEBI:71302"/>
        <dbReference type="ChEBI" id="CHEBI:456215"/>
        <dbReference type="EC" id="2.10.1.1"/>
    </reaction>
</comment>
<comment type="cofactor">
    <cofactor evidence="1 11">
        <name>Mg(2+)</name>
        <dbReference type="ChEBI" id="CHEBI:18420"/>
    </cofactor>
</comment>
<dbReference type="Pfam" id="PF03454">
    <property type="entry name" value="MoeA_C"/>
    <property type="match status" value="1"/>
</dbReference>
<dbReference type="InterPro" id="IPR001453">
    <property type="entry name" value="MoaB/Mog_dom"/>
</dbReference>
<organism evidence="13">
    <name type="scientific">Hydrogenobacter sp</name>
    <dbReference type="NCBI Taxonomy" id="2152829"/>
    <lineage>
        <taxon>Bacteria</taxon>
        <taxon>Pseudomonadati</taxon>
        <taxon>Aquificota</taxon>
        <taxon>Aquificia</taxon>
        <taxon>Aquificales</taxon>
        <taxon>Aquificaceae</taxon>
        <taxon>Hydrogenobacter</taxon>
    </lineage>
</organism>
<sequence length="401" mass="45108">MLTPYEEAFELLIQRVERLSTEKVLLWNALGRVLAEDVYADRDNPAFDSSAMDGYAIRSEDLENLPARLKVIGEVPAGGEWKGVVERGCAVKIFTGAPIPEGADTVVPVEFVKEEGEYIIIEQPFKKGASIRLKGEEIKAGDILLKAGTRIRGYEVGLLAFANKVFVEVYQKPRVAIFSTGDEIKEPGEPIEKPSQIRSTNNHLLYAKALELGCEVHQLGIVPDRQELISKALERVEDYHVFITTGGVSAGDKDFVHKLVKEMGFEVVFHKLRIKPAKPVLFAKKDKTLFFGLPGNPVSCAMAFDLLVKPALLKMQGVENFKPQAYKAELLRDFSRRDAERREFVRARFIQKDGKLYCDYSPKTQSHMLTSYVDANCYMVVYEGVKEIRAGQEVDILPFDW</sequence>
<keyword evidence="5 11" id="KW-0500">Molybdenum</keyword>
<dbReference type="InterPro" id="IPR005110">
    <property type="entry name" value="MoeA_linker/N"/>
</dbReference>
<keyword evidence="9 11" id="KW-0501">Molybdenum cofactor biosynthesis</keyword>
<dbReference type="InterPro" id="IPR036135">
    <property type="entry name" value="MoeA_linker/N_sf"/>
</dbReference>
<dbReference type="Gene3D" id="2.40.340.10">
    <property type="entry name" value="MoeA, C-terminal, domain IV"/>
    <property type="match status" value="1"/>
</dbReference>
<dbReference type="Gene3D" id="2.170.190.11">
    <property type="entry name" value="Molybdopterin biosynthesis moea protein, domain 3"/>
    <property type="match status" value="1"/>
</dbReference>
<accession>A0A7C2VGY3</accession>
<evidence type="ECO:0000256" key="11">
    <source>
        <dbReference type="RuleBase" id="RU365090"/>
    </source>
</evidence>
<evidence type="ECO:0000256" key="1">
    <source>
        <dbReference type="ARBA" id="ARBA00001946"/>
    </source>
</evidence>
<gene>
    <name evidence="13" type="ORF">ENO47_03165</name>
</gene>
<dbReference type="GO" id="GO:0005829">
    <property type="term" value="C:cytosol"/>
    <property type="evidence" value="ECO:0007669"/>
    <property type="project" value="TreeGrafter"/>
</dbReference>
<evidence type="ECO:0000256" key="10">
    <source>
        <dbReference type="ARBA" id="ARBA00047317"/>
    </source>
</evidence>
<protein>
    <recommendedName>
        <fullName evidence="11">Molybdopterin molybdenumtransferase</fullName>
        <ecNumber evidence="11">2.10.1.1</ecNumber>
    </recommendedName>
</protein>
<dbReference type="UniPathway" id="UPA00344"/>
<dbReference type="PANTHER" id="PTHR10192">
    <property type="entry name" value="MOLYBDOPTERIN BIOSYNTHESIS PROTEIN"/>
    <property type="match status" value="1"/>
</dbReference>
<evidence type="ECO:0000313" key="13">
    <source>
        <dbReference type="EMBL" id="HEW45656.1"/>
    </source>
</evidence>